<protein>
    <submittedName>
        <fullName evidence="2">DUF2752 domain-containing protein</fullName>
    </submittedName>
</protein>
<gene>
    <name evidence="2" type="ORF">F8C82_12360</name>
</gene>
<dbReference type="AlphaFoldDB" id="A0A6L3ZG60"/>
<organism evidence="2 3">
    <name type="scientific">Phaeocystidibacter marisrubri</name>
    <dbReference type="NCBI Taxonomy" id="1577780"/>
    <lineage>
        <taxon>Bacteria</taxon>
        <taxon>Pseudomonadati</taxon>
        <taxon>Bacteroidota</taxon>
        <taxon>Flavobacteriia</taxon>
        <taxon>Flavobacteriales</taxon>
        <taxon>Phaeocystidibacteraceae</taxon>
        <taxon>Phaeocystidibacter</taxon>
    </lineage>
</organism>
<comment type="caution">
    <text evidence="2">The sequence shown here is derived from an EMBL/GenBank/DDBJ whole genome shotgun (WGS) entry which is preliminary data.</text>
</comment>
<accession>A0A6L3ZG60</accession>
<feature type="transmembrane region" description="Helical" evidence="1">
    <location>
        <begin position="93"/>
        <end position="111"/>
    </location>
</feature>
<keyword evidence="1" id="KW-1133">Transmembrane helix</keyword>
<keyword evidence="1" id="KW-0472">Membrane</keyword>
<proteinExistence type="predicted"/>
<keyword evidence="1" id="KW-0812">Transmembrane</keyword>
<dbReference type="Pfam" id="PF10825">
    <property type="entry name" value="DUF2752"/>
    <property type="match status" value="1"/>
</dbReference>
<evidence type="ECO:0000313" key="3">
    <source>
        <dbReference type="Proteomes" id="UP000484164"/>
    </source>
</evidence>
<reference evidence="2 3" key="1">
    <citation type="submission" date="2019-10" db="EMBL/GenBank/DDBJ databases">
        <title>Genome sequence of Phaeocystidibacter marisrubri JCM30614 (type strain).</title>
        <authorList>
            <person name="Bowman J.P."/>
        </authorList>
    </citation>
    <scope>NUCLEOTIDE SEQUENCE [LARGE SCALE GENOMIC DNA]</scope>
    <source>
        <strain evidence="2 3">JCM 30614</strain>
    </source>
</reference>
<name>A0A6L3ZG60_9FLAO</name>
<evidence type="ECO:0000256" key="1">
    <source>
        <dbReference type="SAM" id="Phobius"/>
    </source>
</evidence>
<keyword evidence="3" id="KW-1185">Reference proteome</keyword>
<feature type="transmembrane region" description="Helical" evidence="1">
    <location>
        <begin position="36"/>
        <end position="53"/>
    </location>
</feature>
<evidence type="ECO:0000313" key="2">
    <source>
        <dbReference type="EMBL" id="KAB2816468.1"/>
    </source>
</evidence>
<dbReference type="InterPro" id="IPR021215">
    <property type="entry name" value="DUF2752"/>
</dbReference>
<dbReference type="OrthoDB" id="9815897at2"/>
<sequence>MWIETSSVQRSTSTVHFVKERSLLPSSVSLPKTREFWFWLVALVALAIFPFGGEESLCVLSAVGIESCPGCGLGTAIHYLFHLDVSSSWKAHPMAIPVVFGLLFRIVQLYLSTITYHHESNPKTHSRS</sequence>
<dbReference type="Proteomes" id="UP000484164">
    <property type="component" value="Unassembled WGS sequence"/>
</dbReference>
<dbReference type="EMBL" id="WBVQ01000002">
    <property type="protein sequence ID" value="KAB2816468.1"/>
    <property type="molecule type" value="Genomic_DNA"/>
</dbReference>